<accession>A0A0K2UP40</accession>
<sequence length="34" mass="3664">MANVPDGLHCVPHYAITLHNVTVLKTSVNNPNHG</sequence>
<name>A0A0K2UP40_LEPSM</name>
<evidence type="ECO:0000313" key="1">
    <source>
        <dbReference type="EMBL" id="CDW39657.1"/>
    </source>
</evidence>
<dbReference type="AlphaFoldDB" id="A0A0K2UP40"/>
<protein>
    <submittedName>
        <fullName evidence="1">Uncharacterized protein</fullName>
    </submittedName>
</protein>
<dbReference type="EMBL" id="HACA01022296">
    <property type="protein sequence ID" value="CDW39657.1"/>
    <property type="molecule type" value="Transcribed_RNA"/>
</dbReference>
<proteinExistence type="predicted"/>
<organism evidence="1">
    <name type="scientific">Lepeophtheirus salmonis</name>
    <name type="common">Salmon louse</name>
    <name type="synonym">Caligus salmonis</name>
    <dbReference type="NCBI Taxonomy" id="72036"/>
    <lineage>
        <taxon>Eukaryota</taxon>
        <taxon>Metazoa</taxon>
        <taxon>Ecdysozoa</taxon>
        <taxon>Arthropoda</taxon>
        <taxon>Crustacea</taxon>
        <taxon>Multicrustacea</taxon>
        <taxon>Hexanauplia</taxon>
        <taxon>Copepoda</taxon>
        <taxon>Siphonostomatoida</taxon>
        <taxon>Caligidae</taxon>
        <taxon>Lepeophtheirus</taxon>
    </lineage>
</organism>
<reference evidence="1" key="1">
    <citation type="submission" date="2014-05" db="EMBL/GenBank/DDBJ databases">
        <authorList>
            <person name="Chronopoulou M."/>
        </authorList>
    </citation>
    <scope>NUCLEOTIDE SEQUENCE</scope>
    <source>
        <tissue evidence="1">Whole organism</tissue>
    </source>
</reference>